<keyword evidence="3" id="KW-0804">Transcription</keyword>
<protein>
    <submittedName>
        <fullName evidence="6">LacI family transcription regulator</fullName>
    </submittedName>
</protein>
<feature type="region of interest" description="Disordered" evidence="4">
    <location>
        <begin position="325"/>
        <end position="347"/>
    </location>
</feature>
<reference evidence="6 7" key="1">
    <citation type="submission" date="2013-08" db="EMBL/GenBank/DDBJ databases">
        <title>The genome sequence of Knoellia aerolata.</title>
        <authorList>
            <person name="Zhu W."/>
            <person name="Wang G."/>
        </authorList>
    </citation>
    <scope>NUCLEOTIDE SEQUENCE [LARGE SCALE GENOMIC DNA]</scope>
    <source>
        <strain evidence="6 7">DSM 18566</strain>
    </source>
</reference>
<organism evidence="6 7">
    <name type="scientific">Knoellia aerolata DSM 18566</name>
    <dbReference type="NCBI Taxonomy" id="1385519"/>
    <lineage>
        <taxon>Bacteria</taxon>
        <taxon>Bacillati</taxon>
        <taxon>Actinomycetota</taxon>
        <taxon>Actinomycetes</taxon>
        <taxon>Micrococcales</taxon>
        <taxon>Intrasporangiaceae</taxon>
        <taxon>Knoellia</taxon>
    </lineage>
</organism>
<dbReference type="OrthoDB" id="3258243at2"/>
<evidence type="ECO:0000256" key="1">
    <source>
        <dbReference type="ARBA" id="ARBA00023015"/>
    </source>
</evidence>
<accession>A0A0A0JTL4</accession>
<evidence type="ECO:0000256" key="4">
    <source>
        <dbReference type="SAM" id="MobiDB-lite"/>
    </source>
</evidence>
<keyword evidence="7" id="KW-1185">Reference proteome</keyword>
<dbReference type="Pfam" id="PF00356">
    <property type="entry name" value="LacI"/>
    <property type="match status" value="1"/>
</dbReference>
<dbReference type="PANTHER" id="PTHR30146">
    <property type="entry name" value="LACI-RELATED TRANSCRIPTIONAL REPRESSOR"/>
    <property type="match status" value="1"/>
</dbReference>
<dbReference type="SMART" id="SM00354">
    <property type="entry name" value="HTH_LACI"/>
    <property type="match status" value="1"/>
</dbReference>
<dbReference type="PANTHER" id="PTHR30146:SF147">
    <property type="entry name" value="HTH-TYPE TRANSCRIPTIONAL REGULATOR DEGA"/>
    <property type="match status" value="1"/>
</dbReference>
<dbReference type="GO" id="GO:0000976">
    <property type="term" value="F:transcription cis-regulatory region binding"/>
    <property type="evidence" value="ECO:0007669"/>
    <property type="project" value="TreeGrafter"/>
</dbReference>
<dbReference type="STRING" id="1385519.N801_12165"/>
<keyword evidence="2" id="KW-0238">DNA-binding</keyword>
<dbReference type="EMBL" id="AVPL01000031">
    <property type="protein sequence ID" value="KGN40780.1"/>
    <property type="molecule type" value="Genomic_DNA"/>
</dbReference>
<dbReference type="CDD" id="cd06267">
    <property type="entry name" value="PBP1_LacI_sugar_binding-like"/>
    <property type="match status" value="1"/>
</dbReference>
<evidence type="ECO:0000313" key="7">
    <source>
        <dbReference type="Proteomes" id="UP000030013"/>
    </source>
</evidence>
<dbReference type="InterPro" id="IPR028082">
    <property type="entry name" value="Peripla_BP_I"/>
</dbReference>
<dbReference type="InterPro" id="IPR010982">
    <property type="entry name" value="Lambda_DNA-bd_dom_sf"/>
</dbReference>
<dbReference type="InterPro" id="IPR000843">
    <property type="entry name" value="HTH_LacI"/>
</dbReference>
<dbReference type="CDD" id="cd01392">
    <property type="entry name" value="HTH_LacI"/>
    <property type="match status" value="1"/>
</dbReference>
<feature type="domain" description="HTH lacI-type" evidence="5">
    <location>
        <begin position="5"/>
        <end position="59"/>
    </location>
</feature>
<dbReference type="SUPFAM" id="SSF47413">
    <property type="entry name" value="lambda repressor-like DNA-binding domains"/>
    <property type="match status" value="1"/>
</dbReference>
<sequence length="347" mass="37298">MERRPTIYDVAKVAGVAASTVSRAFARPGRVNAETAARIFEAARELGYRTTALPGLTTSRSRTLALVVTDITNPFYAEIIRGAHEAAAELGYTLSLSHTQEDADIERAWIEHELGTVEGVVLASSRMSDSTIRMLAKQKPVVVLNRRLPEVPCLLVDNARGMRRALEHLGELGHTSVTYLAGPEASWTDGIRWQALREAGFELDMRIRRVGPTQHPTIDAGFARVREIMSQPTTAVIAYNDVLAIGVIKGLRRMGVGVPDDVSVVGVDNILLAEVVEPELTTVAAPLRAQGETAVRNLVAMVGGAVSSRQPLVLPVTLVVRRSTAPRSRKAASPARVPSAAGPTTLP</sequence>
<gene>
    <name evidence="6" type="ORF">N801_12165</name>
</gene>
<evidence type="ECO:0000256" key="3">
    <source>
        <dbReference type="ARBA" id="ARBA00023163"/>
    </source>
</evidence>
<name>A0A0A0JTL4_9MICO</name>
<evidence type="ECO:0000313" key="6">
    <source>
        <dbReference type="EMBL" id="KGN40780.1"/>
    </source>
</evidence>
<dbReference type="eggNOG" id="COG1609">
    <property type="taxonomic scope" value="Bacteria"/>
</dbReference>
<dbReference type="GO" id="GO:0003700">
    <property type="term" value="F:DNA-binding transcription factor activity"/>
    <property type="evidence" value="ECO:0007669"/>
    <property type="project" value="TreeGrafter"/>
</dbReference>
<evidence type="ECO:0000256" key="2">
    <source>
        <dbReference type="ARBA" id="ARBA00023125"/>
    </source>
</evidence>
<dbReference type="Gene3D" id="1.10.260.40">
    <property type="entry name" value="lambda repressor-like DNA-binding domains"/>
    <property type="match status" value="1"/>
</dbReference>
<dbReference type="AlphaFoldDB" id="A0A0A0JTL4"/>
<dbReference type="PROSITE" id="PS50932">
    <property type="entry name" value="HTH_LACI_2"/>
    <property type="match status" value="1"/>
</dbReference>
<comment type="caution">
    <text evidence="6">The sequence shown here is derived from an EMBL/GenBank/DDBJ whole genome shotgun (WGS) entry which is preliminary data.</text>
</comment>
<dbReference type="InterPro" id="IPR046335">
    <property type="entry name" value="LacI/GalR-like_sensor"/>
</dbReference>
<dbReference type="RefSeq" id="WP_035937956.1">
    <property type="nucleotide sequence ID" value="NZ_AVPL01000031.1"/>
</dbReference>
<dbReference type="Gene3D" id="3.40.50.2300">
    <property type="match status" value="2"/>
</dbReference>
<dbReference type="Pfam" id="PF13377">
    <property type="entry name" value="Peripla_BP_3"/>
    <property type="match status" value="1"/>
</dbReference>
<dbReference type="SUPFAM" id="SSF53822">
    <property type="entry name" value="Periplasmic binding protein-like I"/>
    <property type="match status" value="1"/>
</dbReference>
<keyword evidence="1" id="KW-0805">Transcription regulation</keyword>
<evidence type="ECO:0000259" key="5">
    <source>
        <dbReference type="PROSITE" id="PS50932"/>
    </source>
</evidence>
<dbReference type="Proteomes" id="UP000030013">
    <property type="component" value="Unassembled WGS sequence"/>
</dbReference>
<proteinExistence type="predicted"/>